<keyword evidence="4" id="KW-0238">DNA-binding</keyword>
<keyword evidence="2" id="KW-0067">ATP-binding</keyword>
<dbReference type="InterPro" id="IPR009057">
    <property type="entry name" value="Homeodomain-like_sf"/>
</dbReference>
<dbReference type="Pfam" id="PF02954">
    <property type="entry name" value="HTH_8"/>
    <property type="match status" value="1"/>
</dbReference>
<dbReference type="Pfam" id="PF01590">
    <property type="entry name" value="GAF"/>
    <property type="match status" value="1"/>
</dbReference>
<comment type="caution">
    <text evidence="7">The sequence shown here is derived from an EMBL/GenBank/DDBJ whole genome shotgun (WGS) entry which is preliminary data.</text>
</comment>
<evidence type="ECO:0000259" key="6">
    <source>
        <dbReference type="PROSITE" id="PS50045"/>
    </source>
</evidence>
<accession>A0ABW5FK12</accession>
<dbReference type="Gene3D" id="1.10.8.60">
    <property type="match status" value="1"/>
</dbReference>
<dbReference type="Pfam" id="PF25601">
    <property type="entry name" value="AAA_lid_14"/>
    <property type="match status" value="1"/>
</dbReference>
<evidence type="ECO:0000313" key="7">
    <source>
        <dbReference type="EMBL" id="MFD2415333.1"/>
    </source>
</evidence>
<organism evidence="7 8">
    <name type="scientific">Amycolatopsis pigmentata</name>
    <dbReference type="NCBI Taxonomy" id="450801"/>
    <lineage>
        <taxon>Bacteria</taxon>
        <taxon>Bacillati</taxon>
        <taxon>Actinomycetota</taxon>
        <taxon>Actinomycetes</taxon>
        <taxon>Pseudonocardiales</taxon>
        <taxon>Pseudonocardiaceae</taxon>
        <taxon>Amycolatopsis</taxon>
    </lineage>
</organism>
<evidence type="ECO:0000313" key="8">
    <source>
        <dbReference type="Proteomes" id="UP001597417"/>
    </source>
</evidence>
<dbReference type="PRINTS" id="PR01590">
    <property type="entry name" value="HTHFIS"/>
</dbReference>
<dbReference type="EMBL" id="JBHUKR010000004">
    <property type="protein sequence ID" value="MFD2415333.1"/>
    <property type="molecule type" value="Genomic_DNA"/>
</dbReference>
<evidence type="ECO:0000256" key="1">
    <source>
        <dbReference type="ARBA" id="ARBA00022741"/>
    </source>
</evidence>
<dbReference type="Proteomes" id="UP001597417">
    <property type="component" value="Unassembled WGS sequence"/>
</dbReference>
<evidence type="ECO:0000256" key="5">
    <source>
        <dbReference type="ARBA" id="ARBA00023163"/>
    </source>
</evidence>
<dbReference type="SUPFAM" id="SSF52540">
    <property type="entry name" value="P-loop containing nucleoside triphosphate hydrolases"/>
    <property type="match status" value="1"/>
</dbReference>
<dbReference type="InterPro" id="IPR058031">
    <property type="entry name" value="AAA_lid_NorR"/>
</dbReference>
<keyword evidence="8" id="KW-1185">Reference proteome</keyword>
<dbReference type="InterPro" id="IPR002078">
    <property type="entry name" value="Sigma_54_int"/>
</dbReference>
<dbReference type="InterPro" id="IPR029016">
    <property type="entry name" value="GAF-like_dom_sf"/>
</dbReference>
<feature type="domain" description="Sigma-54 factor interaction" evidence="6">
    <location>
        <begin position="463"/>
        <end position="524"/>
    </location>
</feature>
<dbReference type="RefSeq" id="WP_378261039.1">
    <property type="nucleotide sequence ID" value="NZ_JBHUKR010000004.1"/>
</dbReference>
<name>A0ABW5FK12_9PSEU</name>
<reference evidence="8" key="1">
    <citation type="journal article" date="2019" name="Int. J. Syst. Evol. Microbiol.">
        <title>The Global Catalogue of Microorganisms (GCM) 10K type strain sequencing project: providing services to taxonomists for standard genome sequencing and annotation.</title>
        <authorList>
            <consortium name="The Broad Institute Genomics Platform"/>
            <consortium name="The Broad Institute Genome Sequencing Center for Infectious Disease"/>
            <person name="Wu L."/>
            <person name="Ma J."/>
        </authorList>
    </citation>
    <scope>NUCLEOTIDE SEQUENCE [LARGE SCALE GENOMIC DNA]</scope>
    <source>
        <strain evidence="8">CGMCC 4.7645</strain>
    </source>
</reference>
<dbReference type="InterPro" id="IPR027417">
    <property type="entry name" value="P-loop_NTPase"/>
</dbReference>
<sequence length="598" mass="65360">MDSAIASDVPLLPDEAGLAALRERFLTHDAIDTDRIRAPILASWLRSREFNVPADRIELPCPGTGDPDTPLSRGAAPVLRRLGDQLDGQPISVILTDPAGVVVSQRTGDSGLQRYLESVALVPGYSYGERFVGTNGIGTALEDGRPTHVFGHEHYAEHLENLACAGMPLRHPLSGKVLGVVDLTCWRKDAGGLLVTLARVTADQIQQALLTHSDGGELTLFQSYRQACRRTTGVVMAFDSDLVMMNECARRLLDPADHPVLLGRARQALAEDVRSTATVTLSSGGRVRMQCRRVAERSKHAAGVLSVELLDTAEEAAATSSPMLPMFLPGVVGSAPLWLRCCHEVDAGFARREWLVLSGEPATGKHTLAMGVHRRRYPAGRLRTFDADRLPPGWAGQLRRDLIDDPVESLVLRHADHLDADATREVAAILGQARARPAPTWVALTTSPDAEADPDLLALFPRTMTVPPLRRHTEDLAELVPLLLARLSGTGRLTCSPAAMHLLMRNDWPGNVVQLHRVLRLVTKHRRTGTIQPADLPAEYRAITRRPLNRYETVERDAIVRSLEDADGNKARAAKLLGVSRATIYRKIHEYGIVIPAR</sequence>
<keyword evidence="5" id="KW-0804">Transcription</keyword>
<evidence type="ECO:0000256" key="3">
    <source>
        <dbReference type="ARBA" id="ARBA00023015"/>
    </source>
</evidence>
<dbReference type="PROSITE" id="PS50045">
    <property type="entry name" value="SIGMA54_INTERACT_4"/>
    <property type="match status" value="1"/>
</dbReference>
<keyword evidence="3" id="KW-0805">Transcription regulation</keyword>
<dbReference type="InterPro" id="IPR003018">
    <property type="entry name" value="GAF"/>
</dbReference>
<dbReference type="Gene3D" id="3.30.450.40">
    <property type="match status" value="1"/>
</dbReference>
<dbReference type="PANTHER" id="PTHR32071">
    <property type="entry name" value="TRANSCRIPTIONAL REGULATORY PROTEIN"/>
    <property type="match status" value="1"/>
</dbReference>
<gene>
    <name evidence="7" type="ORF">ACFSXZ_03215</name>
</gene>
<dbReference type="Gene3D" id="1.10.10.60">
    <property type="entry name" value="Homeodomain-like"/>
    <property type="match status" value="1"/>
</dbReference>
<keyword evidence="1" id="KW-0547">Nucleotide-binding</keyword>
<dbReference type="PANTHER" id="PTHR32071:SF122">
    <property type="entry name" value="SIGMA FACTOR"/>
    <property type="match status" value="1"/>
</dbReference>
<proteinExistence type="predicted"/>
<dbReference type="SUPFAM" id="SSF46689">
    <property type="entry name" value="Homeodomain-like"/>
    <property type="match status" value="1"/>
</dbReference>
<evidence type="ECO:0000256" key="4">
    <source>
        <dbReference type="ARBA" id="ARBA00023125"/>
    </source>
</evidence>
<protein>
    <submittedName>
        <fullName evidence="7">Sigma-54-dependent Fis family transcriptional regulator</fullName>
    </submittedName>
</protein>
<evidence type="ECO:0000256" key="2">
    <source>
        <dbReference type="ARBA" id="ARBA00022840"/>
    </source>
</evidence>
<dbReference type="InterPro" id="IPR002197">
    <property type="entry name" value="HTH_Fis"/>
</dbReference>